<dbReference type="EMBL" id="JASPKY010000268">
    <property type="protein sequence ID" value="KAK9712141.1"/>
    <property type="molecule type" value="Genomic_DNA"/>
</dbReference>
<protein>
    <submittedName>
        <fullName evidence="1">Uncharacterized protein</fullName>
    </submittedName>
</protein>
<organism evidence="1 2">
    <name type="scientific">Popillia japonica</name>
    <name type="common">Japanese beetle</name>
    <dbReference type="NCBI Taxonomy" id="7064"/>
    <lineage>
        <taxon>Eukaryota</taxon>
        <taxon>Metazoa</taxon>
        <taxon>Ecdysozoa</taxon>
        <taxon>Arthropoda</taxon>
        <taxon>Hexapoda</taxon>
        <taxon>Insecta</taxon>
        <taxon>Pterygota</taxon>
        <taxon>Neoptera</taxon>
        <taxon>Endopterygota</taxon>
        <taxon>Coleoptera</taxon>
        <taxon>Polyphaga</taxon>
        <taxon>Scarabaeiformia</taxon>
        <taxon>Scarabaeidae</taxon>
        <taxon>Rutelinae</taxon>
        <taxon>Popillia</taxon>
    </lineage>
</organism>
<sequence>MESSGRLPDPMKFEGNLNENFKIYKQNFDMYMIATEKDSKPDKIKIAMFLNTIGGEGLEIYNTFKLAEADKKDYKKVVGAFAQYCAPRKNKTYERFVFSSTTQAKDEQFEHYYGDLKKLVKSMNMTRRKTRL</sequence>
<accession>A0AAW1K2W3</accession>
<evidence type="ECO:0000313" key="1">
    <source>
        <dbReference type="EMBL" id="KAK9712141.1"/>
    </source>
</evidence>
<gene>
    <name evidence="1" type="ORF">QE152_g25077</name>
</gene>
<dbReference type="AlphaFoldDB" id="A0AAW1K2W3"/>
<comment type="caution">
    <text evidence="1">The sequence shown here is derived from an EMBL/GenBank/DDBJ whole genome shotgun (WGS) entry which is preliminary data.</text>
</comment>
<evidence type="ECO:0000313" key="2">
    <source>
        <dbReference type="Proteomes" id="UP001458880"/>
    </source>
</evidence>
<name>A0AAW1K2W3_POPJA</name>
<reference evidence="1 2" key="1">
    <citation type="journal article" date="2024" name="BMC Genomics">
        <title>De novo assembly and annotation of Popillia japonica's genome with initial clues to its potential as an invasive pest.</title>
        <authorList>
            <person name="Cucini C."/>
            <person name="Boschi S."/>
            <person name="Funari R."/>
            <person name="Cardaioli E."/>
            <person name="Iannotti N."/>
            <person name="Marturano G."/>
            <person name="Paoli F."/>
            <person name="Bruttini M."/>
            <person name="Carapelli A."/>
            <person name="Frati F."/>
            <person name="Nardi F."/>
        </authorList>
    </citation>
    <scope>NUCLEOTIDE SEQUENCE [LARGE SCALE GENOMIC DNA]</scope>
    <source>
        <strain evidence="1">DMR45628</strain>
    </source>
</reference>
<dbReference type="PANTHER" id="PTHR33198">
    <property type="entry name" value="ANK_REP_REGION DOMAIN-CONTAINING PROTEIN-RELATED"/>
    <property type="match status" value="1"/>
</dbReference>
<proteinExistence type="predicted"/>
<dbReference type="Proteomes" id="UP001458880">
    <property type="component" value="Unassembled WGS sequence"/>
</dbReference>
<keyword evidence="2" id="KW-1185">Reference proteome</keyword>